<evidence type="ECO:0000256" key="6">
    <source>
        <dbReference type="ARBA" id="ARBA00023136"/>
    </source>
</evidence>
<dbReference type="GO" id="GO:0022857">
    <property type="term" value="F:transmembrane transporter activity"/>
    <property type="evidence" value="ECO:0007669"/>
    <property type="project" value="InterPro"/>
</dbReference>
<gene>
    <name evidence="9" type="ORF">SUTMEG_17300</name>
</gene>
<dbReference type="InterPro" id="IPR036259">
    <property type="entry name" value="MFS_trans_sf"/>
</dbReference>
<dbReference type="PROSITE" id="PS50850">
    <property type="entry name" value="MFS"/>
    <property type="match status" value="1"/>
</dbReference>
<feature type="transmembrane region" description="Helical" evidence="7">
    <location>
        <begin position="372"/>
        <end position="390"/>
    </location>
</feature>
<feature type="transmembrane region" description="Helical" evidence="7">
    <location>
        <begin position="308"/>
        <end position="330"/>
    </location>
</feature>
<keyword evidence="6 7" id="KW-0472">Membrane</keyword>
<comment type="subcellular location">
    <subcellularLocation>
        <location evidence="1">Cell membrane</location>
        <topology evidence="1">Multi-pass membrane protein</topology>
    </subcellularLocation>
</comment>
<evidence type="ECO:0000313" key="10">
    <source>
        <dbReference type="Proteomes" id="UP000271003"/>
    </source>
</evidence>
<feature type="transmembrane region" description="Helical" evidence="7">
    <location>
        <begin position="170"/>
        <end position="188"/>
    </location>
</feature>
<evidence type="ECO:0000256" key="5">
    <source>
        <dbReference type="ARBA" id="ARBA00022989"/>
    </source>
</evidence>
<dbReference type="Proteomes" id="UP000271003">
    <property type="component" value="Chromosome"/>
</dbReference>
<feature type="transmembrane region" description="Helical" evidence="7">
    <location>
        <begin position="342"/>
        <end position="366"/>
    </location>
</feature>
<name>A0A2Z6IBH8_9BURK</name>
<evidence type="ECO:0000313" key="9">
    <source>
        <dbReference type="EMBL" id="BBF23839.1"/>
    </source>
</evidence>
<dbReference type="InterPro" id="IPR011701">
    <property type="entry name" value="MFS"/>
</dbReference>
<dbReference type="OrthoDB" id="65739at2"/>
<evidence type="ECO:0000256" key="4">
    <source>
        <dbReference type="ARBA" id="ARBA00022692"/>
    </source>
</evidence>
<evidence type="ECO:0000256" key="7">
    <source>
        <dbReference type="SAM" id="Phobius"/>
    </source>
</evidence>
<feature type="transmembrane region" description="Helical" evidence="7">
    <location>
        <begin position="142"/>
        <end position="164"/>
    </location>
</feature>
<dbReference type="InterPro" id="IPR020846">
    <property type="entry name" value="MFS_dom"/>
</dbReference>
<reference evidence="9 10" key="1">
    <citation type="journal article" date="2018" name="Int. J. Syst. Evol. Microbiol.">
        <title>Mesosutterella multiformis gen. nov., sp. nov., a member of the family Sutterellaceae and Sutterella megalosphaeroides sp. nov., isolated from human faeces.</title>
        <authorList>
            <person name="Sakamoto M."/>
            <person name="Ikeyama N."/>
            <person name="Kunihiro T."/>
            <person name="Iino T."/>
            <person name="Yuki M."/>
            <person name="Ohkuma M."/>
        </authorList>
    </citation>
    <scope>NUCLEOTIDE SEQUENCE [LARGE SCALE GENOMIC DNA]</scope>
    <source>
        <strain evidence="9 10">6FBBBH3</strain>
    </source>
</reference>
<dbReference type="EMBL" id="AP018786">
    <property type="protein sequence ID" value="BBF23839.1"/>
    <property type="molecule type" value="Genomic_DNA"/>
</dbReference>
<dbReference type="Gene3D" id="1.20.1250.20">
    <property type="entry name" value="MFS general substrate transporter like domains"/>
    <property type="match status" value="2"/>
</dbReference>
<feature type="transmembrane region" description="Helical" evidence="7">
    <location>
        <begin position="111"/>
        <end position="130"/>
    </location>
</feature>
<feature type="transmembrane region" description="Helical" evidence="7">
    <location>
        <begin position="284"/>
        <end position="302"/>
    </location>
</feature>
<dbReference type="SUPFAM" id="SSF103473">
    <property type="entry name" value="MFS general substrate transporter"/>
    <property type="match status" value="1"/>
</dbReference>
<organism evidence="9 10">
    <name type="scientific">Sutterella megalosphaeroides</name>
    <dbReference type="NCBI Taxonomy" id="2494234"/>
    <lineage>
        <taxon>Bacteria</taxon>
        <taxon>Pseudomonadati</taxon>
        <taxon>Pseudomonadota</taxon>
        <taxon>Betaproteobacteria</taxon>
        <taxon>Burkholderiales</taxon>
        <taxon>Sutterellaceae</taxon>
        <taxon>Sutterella</taxon>
    </lineage>
</organism>
<keyword evidence="10" id="KW-1185">Reference proteome</keyword>
<evidence type="ECO:0000256" key="2">
    <source>
        <dbReference type="ARBA" id="ARBA00022448"/>
    </source>
</evidence>
<feature type="domain" description="Major facilitator superfamily (MFS) profile" evidence="8">
    <location>
        <begin position="10"/>
        <end position="395"/>
    </location>
</feature>
<feature type="transmembrane region" description="Helical" evidence="7">
    <location>
        <begin position="81"/>
        <end position="99"/>
    </location>
</feature>
<feature type="transmembrane region" description="Helical" evidence="7">
    <location>
        <begin position="9"/>
        <end position="29"/>
    </location>
</feature>
<accession>A0A2Z6IBH8</accession>
<dbReference type="GO" id="GO:0005886">
    <property type="term" value="C:plasma membrane"/>
    <property type="evidence" value="ECO:0007669"/>
    <property type="project" value="UniProtKB-SubCell"/>
</dbReference>
<evidence type="ECO:0000256" key="1">
    <source>
        <dbReference type="ARBA" id="ARBA00004651"/>
    </source>
</evidence>
<dbReference type="PANTHER" id="PTHR43414:SF6">
    <property type="entry name" value="MULTIDRUG RESISTANCE PROTEIN MDTG"/>
    <property type="match status" value="1"/>
</dbReference>
<protein>
    <submittedName>
        <fullName evidence="9">MFS transporter</fullName>
    </submittedName>
</protein>
<proteinExistence type="predicted"/>
<feature type="transmembrane region" description="Helical" evidence="7">
    <location>
        <begin position="250"/>
        <end position="272"/>
    </location>
</feature>
<dbReference type="InterPro" id="IPR001958">
    <property type="entry name" value="Tet-R_TetA/multi-R_MdtG-like"/>
</dbReference>
<sequence length="407" mass="43889">MNSQQSWKAVLVILSLSSILMSVSYTMLIPFLPMYLMQELGVAQADVNIWSGVIFSASFLISGIMAPIWGAMADKKSRKLMAVRAAVLLAISYALGGIVQDPWQLLAMRCFQGFAAGLWPACLAIMASNAPRDKVGICMGTMQGAMTAGGVLGPLAGGLLAEAFDMRTTFFLGGAALFVITLLLIFFIKEPKRKPQEKKETESKEKTNLLKIPVVQRMLLCAGIVQLTILLQQPVMPLYVGELQGSMDRIVFVTGLLFSIVGVSGVIASPVWGVIGQRWGFRPALYTALLGTAVFGMIQSIPDTLVPFGIWRFIGGLTFAGIFPAINAVLTNSTNPEDRGRIFGLSYAAQQVGSVIGPILGGALAMWFGIKFVVFFSGFVLLPLVVFLYLRRPKEETSTKGTEANLG</sequence>
<dbReference type="RefSeq" id="WP_120177403.1">
    <property type="nucleotide sequence ID" value="NZ_AP018786.1"/>
</dbReference>
<keyword evidence="5 7" id="KW-1133">Transmembrane helix</keyword>
<feature type="transmembrane region" description="Helical" evidence="7">
    <location>
        <begin position="49"/>
        <end position="69"/>
    </location>
</feature>
<dbReference type="PANTHER" id="PTHR43414">
    <property type="entry name" value="MULTIDRUG RESISTANCE PROTEIN MDTG"/>
    <property type="match status" value="1"/>
</dbReference>
<dbReference type="PRINTS" id="PR01035">
    <property type="entry name" value="TCRTETA"/>
</dbReference>
<dbReference type="Pfam" id="PF07690">
    <property type="entry name" value="MFS_1"/>
    <property type="match status" value="1"/>
</dbReference>
<dbReference type="AlphaFoldDB" id="A0A2Z6IBH8"/>
<keyword evidence="3" id="KW-1003">Cell membrane</keyword>
<keyword evidence="4 7" id="KW-0812">Transmembrane</keyword>
<keyword evidence="2" id="KW-0813">Transport</keyword>
<evidence type="ECO:0000259" key="8">
    <source>
        <dbReference type="PROSITE" id="PS50850"/>
    </source>
</evidence>
<dbReference type="KEGG" id="sutt:SUTMEG_17300"/>
<evidence type="ECO:0000256" key="3">
    <source>
        <dbReference type="ARBA" id="ARBA00022475"/>
    </source>
</evidence>
<feature type="transmembrane region" description="Helical" evidence="7">
    <location>
        <begin position="209"/>
        <end position="230"/>
    </location>
</feature>